<reference evidence="1" key="1">
    <citation type="journal article" date="2013" name="Genetics">
        <title>The draft genome and transcriptome of Panagrellus redivivus are shaped by the harsh demands of a free-living lifestyle.</title>
        <authorList>
            <person name="Srinivasan J."/>
            <person name="Dillman A.R."/>
            <person name="Macchietto M.G."/>
            <person name="Heikkinen L."/>
            <person name="Lakso M."/>
            <person name="Fracchia K.M."/>
            <person name="Antoshechkin I."/>
            <person name="Mortazavi A."/>
            <person name="Wong G."/>
            <person name="Sternberg P.W."/>
        </authorList>
    </citation>
    <scope>NUCLEOTIDE SEQUENCE [LARGE SCALE GENOMIC DNA]</scope>
    <source>
        <strain evidence="1">MT8872</strain>
    </source>
</reference>
<proteinExistence type="predicted"/>
<name>A0A7E4VC96_PANRE</name>
<accession>A0A7E4VC96</accession>
<dbReference type="WBParaSite" id="Pan_g1873.t1">
    <property type="protein sequence ID" value="Pan_g1873.t1"/>
    <property type="gene ID" value="Pan_g1873"/>
</dbReference>
<protein>
    <submittedName>
        <fullName evidence="2">Uncharacterized protein</fullName>
    </submittedName>
</protein>
<sequence length="200" mass="21959">MSCGSPGWRLEANDRRAVRDKSLIAAVMLARLLVAMDLMKGEVTEALDVVRQGAACEERLNHFLSNTCFVGVEMACFSDFSSDTHKEQQHADVLPFSTLALHSISTWTVFLRPEAMLFAVPTSNHGFEPTTGQPACHWRPSGFWITVKPLDRPFSFSSAVFEVLQLPSRALPSSRVPFGVPSSSIRVPDSSNSLYSAARG</sequence>
<reference evidence="2" key="2">
    <citation type="submission" date="2020-10" db="UniProtKB">
        <authorList>
            <consortium name="WormBaseParasite"/>
        </authorList>
    </citation>
    <scope>IDENTIFICATION</scope>
</reference>
<dbReference type="AlphaFoldDB" id="A0A7E4VC96"/>
<keyword evidence="1" id="KW-1185">Reference proteome</keyword>
<organism evidence="1 2">
    <name type="scientific">Panagrellus redivivus</name>
    <name type="common">Microworm</name>
    <dbReference type="NCBI Taxonomy" id="6233"/>
    <lineage>
        <taxon>Eukaryota</taxon>
        <taxon>Metazoa</taxon>
        <taxon>Ecdysozoa</taxon>
        <taxon>Nematoda</taxon>
        <taxon>Chromadorea</taxon>
        <taxon>Rhabditida</taxon>
        <taxon>Tylenchina</taxon>
        <taxon>Panagrolaimomorpha</taxon>
        <taxon>Panagrolaimoidea</taxon>
        <taxon>Panagrolaimidae</taxon>
        <taxon>Panagrellus</taxon>
    </lineage>
</organism>
<evidence type="ECO:0000313" key="1">
    <source>
        <dbReference type="Proteomes" id="UP000492821"/>
    </source>
</evidence>
<dbReference type="Proteomes" id="UP000492821">
    <property type="component" value="Unassembled WGS sequence"/>
</dbReference>
<evidence type="ECO:0000313" key="2">
    <source>
        <dbReference type="WBParaSite" id="Pan_g1873.t1"/>
    </source>
</evidence>